<organism evidence="1 2">
    <name type="scientific">Pedobacter fastidiosus</name>
    <dbReference type="NCBI Taxonomy" id="2765361"/>
    <lineage>
        <taxon>Bacteria</taxon>
        <taxon>Pseudomonadati</taxon>
        <taxon>Bacteroidota</taxon>
        <taxon>Sphingobacteriia</taxon>
        <taxon>Sphingobacteriales</taxon>
        <taxon>Sphingobacteriaceae</taxon>
        <taxon>Pedobacter</taxon>
    </lineage>
</organism>
<dbReference type="RefSeq" id="WP_187071206.1">
    <property type="nucleotide sequence ID" value="NZ_JACRYL010000007.1"/>
</dbReference>
<reference evidence="1 2" key="1">
    <citation type="submission" date="2020-08" db="EMBL/GenBank/DDBJ databases">
        <authorList>
            <person name="Sun Q."/>
            <person name="Inoue M."/>
        </authorList>
    </citation>
    <scope>NUCLEOTIDE SEQUENCE [LARGE SCALE GENOMIC DNA]</scope>
    <source>
        <strain evidence="1 2">CCM 8938</strain>
    </source>
</reference>
<dbReference type="EMBL" id="JACRYL010000007">
    <property type="protein sequence ID" value="MBC6110741.1"/>
    <property type="molecule type" value="Genomic_DNA"/>
</dbReference>
<evidence type="ECO:0000313" key="2">
    <source>
        <dbReference type="Proteomes" id="UP000652755"/>
    </source>
</evidence>
<evidence type="ECO:0000313" key="1">
    <source>
        <dbReference type="EMBL" id="MBC6110741.1"/>
    </source>
</evidence>
<dbReference type="Proteomes" id="UP000652755">
    <property type="component" value="Unassembled WGS sequence"/>
</dbReference>
<accession>A0ABR7KRL5</accession>
<keyword evidence="2" id="KW-1185">Reference proteome</keyword>
<proteinExistence type="predicted"/>
<protein>
    <submittedName>
        <fullName evidence="1">Uncharacterized protein</fullName>
    </submittedName>
</protein>
<sequence>MMNPLAISKGKALAFLIFLSLFIVQGCRKDIIQPNSGVLKNSLSIAEAKAYFDANLRQGTKPEKLMSTSEVGNGVTADNYLTNKQPIWNQTYQKMLANGNSVKMPIDFGNAYAVVNEAKNELMPLSALNYLFMYKDSLQVIHAEWVMLLPDSALASRKQK</sequence>
<name>A0ABR7KRL5_9SPHI</name>
<comment type="caution">
    <text evidence="1">The sequence shown here is derived from an EMBL/GenBank/DDBJ whole genome shotgun (WGS) entry which is preliminary data.</text>
</comment>
<gene>
    <name evidence="1" type="ORF">H7U22_09905</name>
</gene>